<sequence length="585" mass="64312">MFSSFLNAVKPASERSPMDQNDINMPGAFLTVQDTHRSPTLSPLIRGLDPLHKEEIAPGINDDTRIEEIEENVPLSPALEQLATLITAATITSEPIDTSNHVKLFTSSLEFYEQRGSSVPDSLQSLDMSTAMQSVNAVISSNKPQPLPAFRPGRQFGRQSTPFWSQSGCGGKPPSSSRVSPAKGLGKVASDEVESLTEFNAKLRSFQTEILDAAFDSLMEDTKCEKLDEASAFVKDALAHMVTLERRAKARATMADRRAGKFTPDITKETRDSLTQNLKTFHVQLCSLDAAILTKPPTFINADYAYNNSFMYSDQITQVLVLFTVICNMIIGLSTDQCEFLLNTLVICVKLGMSTFSSHGGNHASDFTRSQKAIISDIPSSLSASLKKFGAEGQFDLYASCPSCCYNHKATPLPGPNLYQYPEKCTNQIVGEAGMSVCGTELLIRRRDGTLQPIKPYLVSSLPDYLARYETYLQQSTAATDEAFSAILSGKGHSGARNVFEANFVKDFKGPDGKLFVDRGKKIRLAFSIHTDFFNPNRNTDAGAHQSIGIISVVTTKYLHHFLPFIFTCSSNHMTVFITHRSSDH</sequence>
<comment type="caution">
    <text evidence="2">The sequence shown here is derived from an EMBL/GenBank/DDBJ whole genome shotgun (WGS) entry which is preliminary data.</text>
</comment>
<organism evidence="2 3">
    <name type="scientific">Lentinula boryana</name>
    <dbReference type="NCBI Taxonomy" id="40481"/>
    <lineage>
        <taxon>Eukaryota</taxon>
        <taxon>Fungi</taxon>
        <taxon>Dikarya</taxon>
        <taxon>Basidiomycota</taxon>
        <taxon>Agaricomycotina</taxon>
        <taxon>Agaricomycetes</taxon>
        <taxon>Agaricomycetidae</taxon>
        <taxon>Agaricales</taxon>
        <taxon>Marasmiineae</taxon>
        <taxon>Omphalotaceae</taxon>
        <taxon>Lentinula</taxon>
    </lineage>
</organism>
<keyword evidence="3" id="KW-1185">Reference proteome</keyword>
<feature type="non-terminal residue" evidence="2">
    <location>
        <position position="585"/>
    </location>
</feature>
<protein>
    <submittedName>
        <fullName evidence="2">Uncharacterized protein</fullName>
    </submittedName>
</protein>
<evidence type="ECO:0000256" key="1">
    <source>
        <dbReference type="SAM" id="MobiDB-lite"/>
    </source>
</evidence>
<evidence type="ECO:0000313" key="3">
    <source>
        <dbReference type="Proteomes" id="UP001163828"/>
    </source>
</evidence>
<dbReference type="Proteomes" id="UP001163828">
    <property type="component" value="Unassembled WGS sequence"/>
</dbReference>
<reference evidence="2" key="1">
    <citation type="submission" date="2022-08" db="EMBL/GenBank/DDBJ databases">
        <authorList>
            <consortium name="DOE Joint Genome Institute"/>
            <person name="Min B."/>
            <person name="Riley R."/>
            <person name="Sierra-Patev S."/>
            <person name="Naranjo-Ortiz M."/>
            <person name="Looney B."/>
            <person name="Konkel Z."/>
            <person name="Slot J.C."/>
            <person name="Sakamoto Y."/>
            <person name="Steenwyk J.L."/>
            <person name="Rokas A."/>
            <person name="Carro J."/>
            <person name="Camarero S."/>
            <person name="Ferreira P."/>
            <person name="Molpeceres G."/>
            <person name="Ruiz-Duenas F.J."/>
            <person name="Serrano A."/>
            <person name="Henrissat B."/>
            <person name="Drula E."/>
            <person name="Hughes K.W."/>
            <person name="Mata J.L."/>
            <person name="Ishikawa N.K."/>
            <person name="Vargas-Isla R."/>
            <person name="Ushijima S."/>
            <person name="Smith C.A."/>
            <person name="Ahrendt S."/>
            <person name="Andreopoulos W."/>
            <person name="He G."/>
            <person name="Labutti K."/>
            <person name="Lipzen A."/>
            <person name="Ng V."/>
            <person name="Sandor L."/>
            <person name="Barry K."/>
            <person name="Martinez A.T."/>
            <person name="Xiao Y."/>
            <person name="Gibbons J.G."/>
            <person name="Terashima K."/>
            <person name="Hibbett D.S."/>
            <person name="Grigoriev I.V."/>
        </authorList>
    </citation>
    <scope>NUCLEOTIDE SEQUENCE</scope>
    <source>
        <strain evidence="2">TFB10827</strain>
    </source>
</reference>
<dbReference type="EMBL" id="MU790514">
    <property type="protein sequence ID" value="KAJ4001060.1"/>
    <property type="molecule type" value="Genomic_DNA"/>
</dbReference>
<accession>A0ABQ8QRB0</accession>
<evidence type="ECO:0000313" key="2">
    <source>
        <dbReference type="EMBL" id="KAJ4001060.1"/>
    </source>
</evidence>
<name>A0ABQ8QRB0_9AGAR</name>
<feature type="region of interest" description="Disordered" evidence="1">
    <location>
        <begin position="1"/>
        <end position="21"/>
    </location>
</feature>
<feature type="region of interest" description="Disordered" evidence="1">
    <location>
        <begin position="161"/>
        <end position="186"/>
    </location>
</feature>
<proteinExistence type="predicted"/>
<gene>
    <name evidence="2" type="ORF">F5050DRAFT_1727495</name>
</gene>